<dbReference type="EMBL" id="JAVDQD010000006">
    <property type="protein sequence ID" value="MDR6241156.1"/>
    <property type="molecule type" value="Genomic_DNA"/>
</dbReference>
<evidence type="ECO:0000259" key="1">
    <source>
        <dbReference type="Pfam" id="PF01170"/>
    </source>
</evidence>
<protein>
    <submittedName>
        <fullName evidence="2">tRNA G10 N-methylase Trm11</fullName>
    </submittedName>
</protein>
<dbReference type="Gene3D" id="3.40.50.150">
    <property type="entry name" value="Vaccinia Virus protein VP39"/>
    <property type="match status" value="1"/>
</dbReference>
<dbReference type="InterPro" id="IPR029063">
    <property type="entry name" value="SAM-dependent_MTases_sf"/>
</dbReference>
<feature type="domain" description="Ribosomal RNA large subunit methyltransferase K/L-like methyltransferase" evidence="1">
    <location>
        <begin position="153"/>
        <end position="247"/>
    </location>
</feature>
<sequence>MHKHIYSFNYPHNENDLCKFESRHLFHQEEKDKMLFSDIKIEPSSSAFIKKRIDVLLANPDYDKLIESIKEEKIRIEGFKLEYLQLEHDPTEYKDRLNKLRDIGHCIEGEPDYYNPTKLYALCWHEGLWYFGSLIKDDFDWHKHKQKPRSFSNSISMTIAKTLVNVASQGNKDKKLIDACCGVGTVVLEACFAGYDIEGCDINWKTCWHSRENLEHFGYSAEIHRSDIKDLDKIYDAGIIDLPYNLYAYSDDDITANIIESTAKITQRVVIVSTTDIESFIKNAGLKIVDTCSIKKIGKTDFTREIWVCEKSGS</sequence>
<gene>
    <name evidence="2" type="ORF">HNQ88_004232</name>
</gene>
<keyword evidence="3" id="KW-1185">Reference proteome</keyword>
<comment type="caution">
    <text evidence="2">The sequence shown here is derived from an EMBL/GenBank/DDBJ whole genome shotgun (WGS) entry which is preliminary data.</text>
</comment>
<dbReference type="InterPro" id="IPR000241">
    <property type="entry name" value="RlmKL-like_Mtase"/>
</dbReference>
<name>A0AAE3XSN1_9BACT</name>
<reference evidence="2" key="1">
    <citation type="submission" date="2023-07" db="EMBL/GenBank/DDBJ databases">
        <title>Genomic Encyclopedia of Type Strains, Phase IV (KMG-IV): sequencing the most valuable type-strain genomes for metagenomic binning, comparative biology and taxonomic classification.</title>
        <authorList>
            <person name="Goeker M."/>
        </authorList>
    </citation>
    <scope>NUCLEOTIDE SEQUENCE</scope>
    <source>
        <strain evidence="2">DSM 26174</strain>
    </source>
</reference>
<dbReference type="Proteomes" id="UP001185092">
    <property type="component" value="Unassembled WGS sequence"/>
</dbReference>
<proteinExistence type="predicted"/>
<evidence type="ECO:0000313" key="3">
    <source>
        <dbReference type="Proteomes" id="UP001185092"/>
    </source>
</evidence>
<accession>A0AAE3XSN1</accession>
<dbReference type="Pfam" id="PF01170">
    <property type="entry name" value="UPF0020"/>
    <property type="match status" value="1"/>
</dbReference>
<dbReference type="SUPFAM" id="SSF53335">
    <property type="entry name" value="S-adenosyl-L-methionine-dependent methyltransferases"/>
    <property type="match status" value="1"/>
</dbReference>
<dbReference type="RefSeq" id="WP_309941722.1">
    <property type="nucleotide sequence ID" value="NZ_AP025305.1"/>
</dbReference>
<organism evidence="2 3">
    <name type="scientific">Aureibacter tunicatorum</name>
    <dbReference type="NCBI Taxonomy" id="866807"/>
    <lineage>
        <taxon>Bacteria</taxon>
        <taxon>Pseudomonadati</taxon>
        <taxon>Bacteroidota</taxon>
        <taxon>Cytophagia</taxon>
        <taxon>Cytophagales</taxon>
        <taxon>Persicobacteraceae</taxon>
        <taxon>Aureibacter</taxon>
    </lineage>
</organism>
<evidence type="ECO:0000313" key="2">
    <source>
        <dbReference type="EMBL" id="MDR6241156.1"/>
    </source>
</evidence>
<dbReference type="AlphaFoldDB" id="A0AAE3XSN1"/>